<evidence type="ECO:0000313" key="10">
    <source>
        <dbReference type="Proteomes" id="UP001589718"/>
    </source>
</evidence>
<feature type="domain" description="ABC3 transporter permease C-terminal" evidence="8">
    <location>
        <begin position="326"/>
        <end position="433"/>
    </location>
</feature>
<feature type="transmembrane region" description="Helical" evidence="7">
    <location>
        <begin position="189"/>
        <end position="212"/>
    </location>
</feature>
<accession>A0ABV5PG61</accession>
<comment type="similarity">
    <text evidence="6">Belongs to the ABC-4 integral membrane protein family.</text>
</comment>
<evidence type="ECO:0000256" key="3">
    <source>
        <dbReference type="ARBA" id="ARBA00022692"/>
    </source>
</evidence>
<feature type="transmembrane region" description="Helical" evidence="7">
    <location>
        <begin position="372"/>
        <end position="398"/>
    </location>
</feature>
<evidence type="ECO:0000256" key="4">
    <source>
        <dbReference type="ARBA" id="ARBA00022989"/>
    </source>
</evidence>
<organism evidence="9 10">
    <name type="scientific">Streptomyces cremeus</name>
    <dbReference type="NCBI Taxonomy" id="66881"/>
    <lineage>
        <taxon>Bacteria</taxon>
        <taxon>Bacillati</taxon>
        <taxon>Actinomycetota</taxon>
        <taxon>Actinomycetes</taxon>
        <taxon>Kitasatosporales</taxon>
        <taxon>Streptomycetaceae</taxon>
        <taxon>Streptomyces</taxon>
    </lineage>
</organism>
<sequence length="445" mass="45021">MLRFALGGLRAGPASFAGPAVALLLTVAVITLFGSLVLTAADGGGDERLAMIGGAFGEIAMLMALFVVANTLSFSVRQQAREMVLLRTSGATPVQVKRLVRYEVLLLTLLVSPPGWLLGGWGARWFLAELAARDLAPVDAVVPWSPWPPLAGTAVTLLVGAGASKIAARRTVVDRPAAAMARTAGADRLGLLRGLAGVLALGGTVPLLLLTARQPVEKAAQSALLGSLLCMIVAGLLGPALARPAVALLGLPFRLAGARHRGDGGGALAAQNLRGNAHRLSSALIPIALLVGLSTTFAAVTGTLQQVAPPGAQAESDVWLRGVELAMLAGFGAVATVNTLVSLTAARRREYALLALTGATRRQLMRMLGSEAVLTAGAGVLLGLLVAAPMSCAFALAATGSALPVVPLGSFGPVVLGAVALTVLTVLATGARATSRLNTSEAAAQ</sequence>
<keyword evidence="10" id="KW-1185">Reference proteome</keyword>
<evidence type="ECO:0000256" key="5">
    <source>
        <dbReference type="ARBA" id="ARBA00023136"/>
    </source>
</evidence>
<dbReference type="PANTHER" id="PTHR30572:SF4">
    <property type="entry name" value="ABC TRANSPORTER PERMEASE YTRF"/>
    <property type="match status" value="1"/>
</dbReference>
<evidence type="ECO:0000313" key="9">
    <source>
        <dbReference type="EMBL" id="MFB9521738.1"/>
    </source>
</evidence>
<evidence type="ECO:0000256" key="6">
    <source>
        <dbReference type="ARBA" id="ARBA00038076"/>
    </source>
</evidence>
<dbReference type="PANTHER" id="PTHR30572">
    <property type="entry name" value="MEMBRANE COMPONENT OF TRANSPORTER-RELATED"/>
    <property type="match status" value="1"/>
</dbReference>
<feature type="transmembrane region" description="Helical" evidence="7">
    <location>
        <begin position="147"/>
        <end position="168"/>
    </location>
</feature>
<feature type="transmembrane region" description="Helical" evidence="7">
    <location>
        <begin position="224"/>
        <end position="251"/>
    </location>
</feature>
<dbReference type="InterPro" id="IPR003838">
    <property type="entry name" value="ABC3_permease_C"/>
</dbReference>
<feature type="domain" description="ABC3 transporter permease C-terminal" evidence="8">
    <location>
        <begin position="56"/>
        <end position="170"/>
    </location>
</feature>
<dbReference type="Proteomes" id="UP001589718">
    <property type="component" value="Unassembled WGS sequence"/>
</dbReference>
<keyword evidence="2" id="KW-1003">Cell membrane</keyword>
<comment type="caution">
    <text evidence="9">The sequence shown here is derived from an EMBL/GenBank/DDBJ whole genome shotgun (WGS) entry which is preliminary data.</text>
</comment>
<dbReference type="EMBL" id="JBHMCR010000009">
    <property type="protein sequence ID" value="MFB9521738.1"/>
    <property type="molecule type" value="Genomic_DNA"/>
</dbReference>
<evidence type="ECO:0000256" key="1">
    <source>
        <dbReference type="ARBA" id="ARBA00004651"/>
    </source>
</evidence>
<dbReference type="InterPro" id="IPR050250">
    <property type="entry name" value="Macrolide_Exporter_MacB"/>
</dbReference>
<name>A0ABV5PG61_STRCM</name>
<protein>
    <submittedName>
        <fullName evidence="9">FtsX-like permease family protein</fullName>
    </submittedName>
</protein>
<dbReference type="RefSeq" id="WP_345228509.1">
    <property type="nucleotide sequence ID" value="NZ_BAAAXE010000015.1"/>
</dbReference>
<proteinExistence type="inferred from homology"/>
<feature type="transmembrane region" description="Helical" evidence="7">
    <location>
        <begin position="283"/>
        <end position="305"/>
    </location>
</feature>
<gene>
    <name evidence="9" type="ORF">ACFFTU_17480</name>
</gene>
<evidence type="ECO:0000259" key="8">
    <source>
        <dbReference type="Pfam" id="PF02687"/>
    </source>
</evidence>
<evidence type="ECO:0000256" key="7">
    <source>
        <dbReference type="SAM" id="Phobius"/>
    </source>
</evidence>
<dbReference type="Pfam" id="PF02687">
    <property type="entry name" value="FtsX"/>
    <property type="match status" value="2"/>
</dbReference>
<feature type="transmembrane region" description="Helical" evidence="7">
    <location>
        <begin position="325"/>
        <end position="346"/>
    </location>
</feature>
<evidence type="ECO:0000256" key="2">
    <source>
        <dbReference type="ARBA" id="ARBA00022475"/>
    </source>
</evidence>
<feature type="transmembrane region" description="Helical" evidence="7">
    <location>
        <begin position="104"/>
        <end position="127"/>
    </location>
</feature>
<feature type="transmembrane region" description="Helical" evidence="7">
    <location>
        <begin position="50"/>
        <end position="73"/>
    </location>
</feature>
<keyword evidence="4 7" id="KW-1133">Transmembrane helix</keyword>
<keyword evidence="3 7" id="KW-0812">Transmembrane</keyword>
<feature type="transmembrane region" description="Helical" evidence="7">
    <location>
        <begin position="410"/>
        <end position="431"/>
    </location>
</feature>
<feature type="transmembrane region" description="Helical" evidence="7">
    <location>
        <begin position="20"/>
        <end position="38"/>
    </location>
</feature>
<comment type="subcellular location">
    <subcellularLocation>
        <location evidence="1">Cell membrane</location>
        <topology evidence="1">Multi-pass membrane protein</topology>
    </subcellularLocation>
</comment>
<reference evidence="9 10" key="1">
    <citation type="submission" date="2024-09" db="EMBL/GenBank/DDBJ databases">
        <authorList>
            <person name="Sun Q."/>
            <person name="Mori K."/>
        </authorList>
    </citation>
    <scope>NUCLEOTIDE SEQUENCE [LARGE SCALE GENOMIC DNA]</scope>
    <source>
        <strain evidence="9 10">JCM 4362</strain>
    </source>
</reference>
<keyword evidence="5 7" id="KW-0472">Membrane</keyword>